<evidence type="ECO:0000256" key="7">
    <source>
        <dbReference type="PIRSR" id="PIRSR604254-1"/>
    </source>
</evidence>
<dbReference type="GO" id="GO:0005886">
    <property type="term" value="C:plasma membrane"/>
    <property type="evidence" value="ECO:0007669"/>
    <property type="project" value="UniProtKB-SubCell"/>
</dbReference>
<organism evidence="9 10">
    <name type="scientific">Candidatus Muproteobacteria bacterium RBG_16_65_34</name>
    <dbReference type="NCBI Taxonomy" id="1817760"/>
    <lineage>
        <taxon>Bacteria</taxon>
        <taxon>Pseudomonadati</taxon>
        <taxon>Pseudomonadota</taxon>
        <taxon>Candidatus Muproteobacteria</taxon>
    </lineage>
</organism>
<keyword evidence="5 8" id="KW-1133">Transmembrane helix</keyword>
<dbReference type="AlphaFoldDB" id="A0A1F6TUR1"/>
<keyword evidence="7" id="KW-0479">Metal-binding</keyword>
<dbReference type="Proteomes" id="UP000178885">
    <property type="component" value="Unassembled WGS sequence"/>
</dbReference>
<dbReference type="GO" id="GO:0140911">
    <property type="term" value="F:pore-forming activity"/>
    <property type="evidence" value="ECO:0007669"/>
    <property type="project" value="InterPro"/>
</dbReference>
<keyword evidence="3" id="KW-1003">Cell membrane</keyword>
<feature type="transmembrane region" description="Helical" evidence="8">
    <location>
        <begin position="12"/>
        <end position="31"/>
    </location>
</feature>
<feature type="binding site" evidence="7">
    <location>
        <position position="182"/>
    </location>
    <ligand>
        <name>Zn(2+)</name>
        <dbReference type="ChEBI" id="CHEBI:29105"/>
    </ligand>
</feature>
<feature type="transmembrane region" description="Helical" evidence="8">
    <location>
        <begin position="184"/>
        <end position="204"/>
    </location>
</feature>
<comment type="similarity">
    <text evidence="2">Belongs to the UPF0073 (Hly-III) family.</text>
</comment>
<dbReference type="InterPro" id="IPR004254">
    <property type="entry name" value="AdipoR/HlyIII-related"/>
</dbReference>
<evidence type="ECO:0000256" key="2">
    <source>
        <dbReference type="ARBA" id="ARBA00008488"/>
    </source>
</evidence>
<name>A0A1F6TUR1_9PROT</name>
<dbReference type="PANTHER" id="PTHR20855:SF3">
    <property type="entry name" value="LD03007P"/>
    <property type="match status" value="1"/>
</dbReference>
<feature type="binding site" evidence="7">
    <location>
        <position position="186"/>
    </location>
    <ligand>
        <name>Zn(2+)</name>
        <dbReference type="ChEBI" id="CHEBI:29105"/>
    </ligand>
</feature>
<feature type="binding site" evidence="7">
    <location>
        <position position="60"/>
    </location>
    <ligand>
        <name>Zn(2+)</name>
        <dbReference type="ChEBI" id="CHEBI:29105"/>
    </ligand>
</feature>
<proteinExistence type="inferred from homology"/>
<accession>A0A1F6TUR1</accession>
<protein>
    <submittedName>
        <fullName evidence="9">Hemolysin III</fullName>
    </submittedName>
</protein>
<evidence type="ECO:0000256" key="4">
    <source>
        <dbReference type="ARBA" id="ARBA00022692"/>
    </source>
</evidence>
<evidence type="ECO:0000256" key="1">
    <source>
        <dbReference type="ARBA" id="ARBA00004651"/>
    </source>
</evidence>
<evidence type="ECO:0000256" key="8">
    <source>
        <dbReference type="SAM" id="Phobius"/>
    </source>
</evidence>
<reference evidence="9 10" key="1">
    <citation type="journal article" date="2016" name="Nat. Commun.">
        <title>Thousands of microbial genomes shed light on interconnected biogeochemical processes in an aquifer system.</title>
        <authorList>
            <person name="Anantharaman K."/>
            <person name="Brown C.T."/>
            <person name="Hug L.A."/>
            <person name="Sharon I."/>
            <person name="Castelle C.J."/>
            <person name="Probst A.J."/>
            <person name="Thomas B.C."/>
            <person name="Singh A."/>
            <person name="Wilkins M.J."/>
            <person name="Karaoz U."/>
            <person name="Brodie E.L."/>
            <person name="Williams K.H."/>
            <person name="Hubbard S.S."/>
            <person name="Banfield J.F."/>
        </authorList>
    </citation>
    <scope>NUCLEOTIDE SEQUENCE [LARGE SCALE GENOMIC DNA]</scope>
</reference>
<dbReference type="GO" id="GO:0046872">
    <property type="term" value="F:metal ion binding"/>
    <property type="evidence" value="ECO:0007669"/>
    <property type="project" value="UniProtKB-KW"/>
</dbReference>
<evidence type="ECO:0000256" key="6">
    <source>
        <dbReference type="ARBA" id="ARBA00023136"/>
    </source>
</evidence>
<dbReference type="EMBL" id="MFSU01000016">
    <property type="protein sequence ID" value="OGI48874.1"/>
    <property type="molecule type" value="Genomic_DNA"/>
</dbReference>
<feature type="transmembrane region" description="Helical" evidence="8">
    <location>
        <begin position="76"/>
        <end position="94"/>
    </location>
</feature>
<feature type="transmembrane region" description="Helical" evidence="8">
    <location>
        <begin position="100"/>
        <end position="119"/>
    </location>
</feature>
<comment type="caution">
    <text evidence="9">The sequence shown here is derived from an EMBL/GenBank/DDBJ whole genome shotgun (WGS) entry which is preliminary data.</text>
</comment>
<sequence>MYHGERFNAISHLFGAGLAAAGLAVLVVVASLKGDPWRIVGVSIYGTMLLVLYVASTLYHSLRGRAKTVFRKFDHIAIYLLIAGTYTPFTLVTLNGVWGWSLFGAIWGLALLGIAHEFWLAKGARVLAVVIYIVMGWLALVAIGPLTARLPAPGLAWLFAGGAFYTVGIVFYALDRKLRHAHGIWHLFVLAGSVSHYIVILRYVA</sequence>
<keyword evidence="6 8" id="KW-0472">Membrane</keyword>
<evidence type="ECO:0000313" key="10">
    <source>
        <dbReference type="Proteomes" id="UP000178885"/>
    </source>
</evidence>
<feature type="transmembrane region" description="Helical" evidence="8">
    <location>
        <begin position="154"/>
        <end position="172"/>
    </location>
</feature>
<evidence type="ECO:0000256" key="3">
    <source>
        <dbReference type="ARBA" id="ARBA00022475"/>
    </source>
</evidence>
<evidence type="ECO:0000313" key="9">
    <source>
        <dbReference type="EMBL" id="OGI48874.1"/>
    </source>
</evidence>
<keyword evidence="7" id="KW-0862">Zinc</keyword>
<dbReference type="PANTHER" id="PTHR20855">
    <property type="entry name" value="ADIPOR/PROGESTIN RECEPTOR-RELATED"/>
    <property type="match status" value="1"/>
</dbReference>
<comment type="subcellular location">
    <subcellularLocation>
        <location evidence="1">Cell membrane</location>
        <topology evidence="1">Multi-pass membrane protein</topology>
    </subcellularLocation>
</comment>
<feature type="transmembrane region" description="Helical" evidence="8">
    <location>
        <begin position="126"/>
        <end position="148"/>
    </location>
</feature>
<feature type="transmembrane region" description="Helical" evidence="8">
    <location>
        <begin position="37"/>
        <end position="55"/>
    </location>
</feature>
<dbReference type="NCBIfam" id="TIGR01065">
    <property type="entry name" value="hlyIII"/>
    <property type="match status" value="1"/>
</dbReference>
<evidence type="ECO:0000256" key="5">
    <source>
        <dbReference type="ARBA" id="ARBA00022989"/>
    </source>
</evidence>
<gene>
    <name evidence="9" type="ORF">A2151_02285</name>
</gene>
<dbReference type="Pfam" id="PF03006">
    <property type="entry name" value="HlyIII"/>
    <property type="match status" value="1"/>
</dbReference>
<dbReference type="InterPro" id="IPR005744">
    <property type="entry name" value="Hy-lIII"/>
</dbReference>
<keyword evidence="4 8" id="KW-0812">Transmembrane</keyword>
<dbReference type="STRING" id="1817760.A2151_02285"/>